<dbReference type="EMBL" id="KK208806">
    <property type="protein sequence ID" value="EZF75699.1"/>
    <property type="molecule type" value="Genomic_DNA"/>
</dbReference>
<evidence type="ECO:0000256" key="1">
    <source>
        <dbReference type="SAM" id="MobiDB-lite"/>
    </source>
</evidence>
<feature type="signal peptide" evidence="3">
    <location>
        <begin position="1"/>
        <end position="32"/>
    </location>
</feature>
<reference evidence="4 5" key="1">
    <citation type="submission" date="2014-02" db="EMBL/GenBank/DDBJ databases">
        <title>The Genome Sequence of Trichophyton rubrum (morphotype soudanense) CBS 452.61.</title>
        <authorList>
            <consortium name="The Broad Institute Genomics Platform"/>
            <person name="Cuomo C.A."/>
            <person name="White T.C."/>
            <person name="Graser Y."/>
            <person name="Martinez-Rossi N."/>
            <person name="Heitman J."/>
            <person name="Young S.K."/>
            <person name="Zeng Q."/>
            <person name="Gargeya S."/>
            <person name="Abouelleil A."/>
            <person name="Alvarado L."/>
            <person name="Chapman S.B."/>
            <person name="Gainer-Dewar J."/>
            <person name="Goldberg J."/>
            <person name="Griggs A."/>
            <person name="Gujja S."/>
            <person name="Hansen M."/>
            <person name="Howarth C."/>
            <person name="Imamovic A."/>
            <person name="Larimer J."/>
            <person name="Martinez D."/>
            <person name="Murphy C."/>
            <person name="Pearson M.D."/>
            <person name="Persinoti G."/>
            <person name="Poon T."/>
            <person name="Priest M."/>
            <person name="Roberts A.D."/>
            <person name="Saif S."/>
            <person name="Shea T.D."/>
            <person name="Sykes S.N."/>
            <person name="Wortman J."/>
            <person name="Nusbaum C."/>
            <person name="Birren B."/>
        </authorList>
    </citation>
    <scope>NUCLEOTIDE SEQUENCE [LARGE SCALE GENOMIC DNA]</scope>
    <source>
        <strain evidence="4 5">CBS 452.61</strain>
    </source>
</reference>
<name>A0A022XYW3_TRISD</name>
<evidence type="ECO:0000313" key="4">
    <source>
        <dbReference type="EMBL" id="EZF75699.1"/>
    </source>
</evidence>
<keyword evidence="2" id="KW-0472">Membrane</keyword>
<keyword evidence="3" id="KW-0732">Signal</keyword>
<dbReference type="Proteomes" id="UP000023623">
    <property type="component" value="Unassembled WGS sequence"/>
</dbReference>
<protein>
    <recommendedName>
        <fullName evidence="6">WSC domain-containing protein</fullName>
    </recommendedName>
</protein>
<proteinExistence type="predicted"/>
<organism evidence="4 5">
    <name type="scientific">Trichophyton soudanense CBS 452.61</name>
    <dbReference type="NCBI Taxonomy" id="1215331"/>
    <lineage>
        <taxon>Eukaryota</taxon>
        <taxon>Fungi</taxon>
        <taxon>Dikarya</taxon>
        <taxon>Ascomycota</taxon>
        <taxon>Pezizomycotina</taxon>
        <taxon>Eurotiomycetes</taxon>
        <taxon>Eurotiomycetidae</taxon>
        <taxon>Onygenales</taxon>
        <taxon>Arthrodermataceae</taxon>
        <taxon>Trichophyton</taxon>
    </lineage>
</organism>
<gene>
    <name evidence="4" type="ORF">H105_02879</name>
</gene>
<dbReference type="OrthoDB" id="5426678at2759"/>
<keyword evidence="2" id="KW-0812">Transmembrane</keyword>
<feature type="transmembrane region" description="Helical" evidence="2">
    <location>
        <begin position="231"/>
        <end position="257"/>
    </location>
</feature>
<evidence type="ECO:0000313" key="5">
    <source>
        <dbReference type="Proteomes" id="UP000023623"/>
    </source>
</evidence>
<dbReference type="AlphaFoldDB" id="A0A022XYW3"/>
<feature type="compositionally biased region" description="Polar residues" evidence="1">
    <location>
        <begin position="336"/>
        <end position="346"/>
    </location>
</feature>
<feature type="region of interest" description="Disordered" evidence="1">
    <location>
        <begin position="335"/>
        <end position="370"/>
    </location>
</feature>
<accession>A0A022XYW3</accession>
<evidence type="ECO:0000256" key="2">
    <source>
        <dbReference type="SAM" id="Phobius"/>
    </source>
</evidence>
<dbReference type="HOGENOM" id="CLU_051536_0_0_1"/>
<feature type="chain" id="PRO_5001509474" description="WSC domain-containing protein" evidence="3">
    <location>
        <begin position="33"/>
        <end position="370"/>
    </location>
</feature>
<evidence type="ECO:0000256" key="3">
    <source>
        <dbReference type="SAM" id="SignalP"/>
    </source>
</evidence>
<keyword evidence="5" id="KW-1185">Reference proteome</keyword>
<sequence length="370" mass="41662">MSTGVFRDSGLHSAMLLSILALFTLLLQEVSAVRFTPFSPCADVCGGMIANTTHSEIVCHDDEFESTAKGRRFRDCVSCELQSTFYDVPHDESDVKWGLYNMRYAFSACIYGFPAVLQSLSTPCQVTCQGLSESIQYKLKDPIGRNLYDFCGISTFSDKDITDCTICYSLTENEKFLANFLEAFREGCRARVPAGDKFFIEPNRIFNKLALPADQDPQLPGKNTGHSRKNLILIIVLPIIGFLLFGAALSVGCFFFIRNRRRRSRRESQSSSLHERWNDTSIMTPSHNGLHKYWGGEQTPHPQYPYDPSMAQSYNHSYYGPDQQDVKYPSEAHMMTSLTPQTTQHATDGDRKVPILSAAPPPRKSLTNNR</sequence>
<keyword evidence="2" id="KW-1133">Transmembrane helix</keyword>
<evidence type="ECO:0008006" key="6">
    <source>
        <dbReference type="Google" id="ProtNLM"/>
    </source>
</evidence>